<dbReference type="Gene3D" id="3.40.50.1000">
    <property type="entry name" value="HAD superfamily/HAD-like"/>
    <property type="match status" value="1"/>
</dbReference>
<evidence type="ECO:0000313" key="5">
    <source>
        <dbReference type="EMBL" id="RJG38994.1"/>
    </source>
</evidence>
<dbReference type="Gene3D" id="1.10.1200.10">
    <property type="entry name" value="ACP-like"/>
    <property type="match status" value="2"/>
</dbReference>
<keyword evidence="2" id="KW-0596">Phosphopantetheine</keyword>
<dbReference type="FunFam" id="1.10.1200.10:FF:000005">
    <property type="entry name" value="Nonribosomal peptide synthetase 1"/>
    <property type="match status" value="2"/>
</dbReference>
<dbReference type="Proteomes" id="UP000283255">
    <property type="component" value="Unassembled WGS sequence"/>
</dbReference>
<dbReference type="InterPro" id="IPR010037">
    <property type="entry name" value="FkbH_domain"/>
</dbReference>
<feature type="domain" description="Carrier" evidence="4">
    <location>
        <begin position="1227"/>
        <end position="1301"/>
    </location>
</feature>
<dbReference type="PROSITE" id="PS50075">
    <property type="entry name" value="CARRIER"/>
    <property type="match status" value="2"/>
</dbReference>
<dbReference type="NCBIfam" id="TIGR01681">
    <property type="entry name" value="HAD-SF-IIIC"/>
    <property type="match status" value="1"/>
</dbReference>
<protein>
    <submittedName>
        <fullName evidence="5">HAD-IIIC family phosphatase</fullName>
    </submittedName>
</protein>
<name>A0A418YA49_9GAMM</name>
<gene>
    <name evidence="5" type="ORF">D1Z90_18655</name>
</gene>
<dbReference type="InterPro" id="IPR045851">
    <property type="entry name" value="AMP-bd_C_sf"/>
</dbReference>
<dbReference type="FunFam" id="3.30.559.10:FF:000012">
    <property type="entry name" value="Non-ribosomal peptide synthetase"/>
    <property type="match status" value="1"/>
</dbReference>
<keyword evidence="3" id="KW-0597">Phosphoprotein</keyword>
<comment type="caution">
    <text evidence="5">The sequence shown here is derived from an EMBL/GenBank/DDBJ whole genome shotgun (WGS) entry which is preliminary data.</text>
</comment>
<dbReference type="Pfam" id="PF00668">
    <property type="entry name" value="Condensation"/>
    <property type="match status" value="2"/>
</dbReference>
<accession>A0A418YA49</accession>
<feature type="domain" description="Carrier" evidence="4">
    <location>
        <begin position="76"/>
        <end position="151"/>
    </location>
</feature>
<dbReference type="CDD" id="cd19531">
    <property type="entry name" value="LCL_NRPS-like"/>
    <property type="match status" value="1"/>
</dbReference>
<evidence type="ECO:0000256" key="2">
    <source>
        <dbReference type="ARBA" id="ARBA00022450"/>
    </source>
</evidence>
<dbReference type="InterPro" id="IPR036412">
    <property type="entry name" value="HAD-like_sf"/>
</dbReference>
<keyword evidence="6" id="KW-1185">Reference proteome</keyword>
<dbReference type="InterPro" id="IPR023214">
    <property type="entry name" value="HAD_sf"/>
</dbReference>
<dbReference type="InterPro" id="IPR001242">
    <property type="entry name" value="Condensation_dom"/>
</dbReference>
<dbReference type="Pfam" id="PF00550">
    <property type="entry name" value="PP-binding"/>
    <property type="match status" value="2"/>
</dbReference>
<dbReference type="PANTHER" id="PTHR45527:SF1">
    <property type="entry name" value="FATTY ACID SYNTHASE"/>
    <property type="match status" value="1"/>
</dbReference>
<dbReference type="SMART" id="SM00823">
    <property type="entry name" value="PKS_PP"/>
    <property type="match status" value="2"/>
</dbReference>
<evidence type="ECO:0000256" key="3">
    <source>
        <dbReference type="ARBA" id="ARBA00022553"/>
    </source>
</evidence>
<evidence type="ECO:0000259" key="4">
    <source>
        <dbReference type="PROSITE" id="PS50075"/>
    </source>
</evidence>
<dbReference type="Gene3D" id="3.30.559.10">
    <property type="entry name" value="Chloramphenicol acetyltransferase-like domain"/>
    <property type="match status" value="2"/>
</dbReference>
<dbReference type="GO" id="GO:0031177">
    <property type="term" value="F:phosphopantetheine binding"/>
    <property type="evidence" value="ECO:0007669"/>
    <property type="project" value="InterPro"/>
</dbReference>
<dbReference type="Gene3D" id="3.40.50.1110">
    <property type="entry name" value="SGNH hydrolase"/>
    <property type="match status" value="1"/>
</dbReference>
<dbReference type="GO" id="GO:0044550">
    <property type="term" value="P:secondary metabolite biosynthetic process"/>
    <property type="evidence" value="ECO:0007669"/>
    <property type="project" value="TreeGrafter"/>
</dbReference>
<dbReference type="InterPro" id="IPR010033">
    <property type="entry name" value="HAD_SF_ppase_IIIC"/>
</dbReference>
<organism evidence="5 6">
    <name type="scientific">Motilimonas pumila</name>
    <dbReference type="NCBI Taxonomy" id="2303987"/>
    <lineage>
        <taxon>Bacteria</taxon>
        <taxon>Pseudomonadati</taxon>
        <taxon>Pseudomonadota</taxon>
        <taxon>Gammaproteobacteria</taxon>
        <taxon>Alteromonadales</taxon>
        <taxon>Alteromonadales genera incertae sedis</taxon>
        <taxon>Motilimonas</taxon>
    </lineage>
</organism>
<dbReference type="InterPro" id="IPR036514">
    <property type="entry name" value="SGNH_hydro_sf"/>
</dbReference>
<dbReference type="InterPro" id="IPR006162">
    <property type="entry name" value="Ppantetheine_attach_site"/>
</dbReference>
<dbReference type="SUPFAM" id="SSF47336">
    <property type="entry name" value="ACP-like"/>
    <property type="match status" value="2"/>
</dbReference>
<dbReference type="Gene3D" id="3.30.300.30">
    <property type="match status" value="1"/>
</dbReference>
<proteinExistence type="predicted"/>
<dbReference type="PANTHER" id="PTHR45527">
    <property type="entry name" value="NONRIBOSOMAL PEPTIDE SYNTHETASE"/>
    <property type="match status" value="1"/>
</dbReference>
<dbReference type="GO" id="GO:0005737">
    <property type="term" value="C:cytoplasm"/>
    <property type="evidence" value="ECO:0007669"/>
    <property type="project" value="TreeGrafter"/>
</dbReference>
<dbReference type="Gene3D" id="3.30.559.30">
    <property type="entry name" value="Nonribosomal peptide synthetase, condensation domain"/>
    <property type="match status" value="2"/>
</dbReference>
<dbReference type="PROSITE" id="PS00012">
    <property type="entry name" value="PHOSPHOPANTETHEINE"/>
    <property type="match status" value="1"/>
</dbReference>
<dbReference type="GO" id="GO:0043041">
    <property type="term" value="P:amino acid activation for nonribosomal peptide biosynthetic process"/>
    <property type="evidence" value="ECO:0007669"/>
    <property type="project" value="TreeGrafter"/>
</dbReference>
<dbReference type="SUPFAM" id="SSF52777">
    <property type="entry name" value="CoA-dependent acyltransferases"/>
    <property type="match status" value="4"/>
</dbReference>
<dbReference type="EMBL" id="QZCH01000037">
    <property type="protein sequence ID" value="RJG38994.1"/>
    <property type="molecule type" value="Genomic_DNA"/>
</dbReference>
<dbReference type="InterPro" id="IPR023213">
    <property type="entry name" value="CAT-like_dom_sf"/>
</dbReference>
<evidence type="ECO:0000256" key="1">
    <source>
        <dbReference type="ARBA" id="ARBA00001957"/>
    </source>
</evidence>
<dbReference type="GO" id="GO:0016788">
    <property type="term" value="F:hydrolase activity, acting on ester bonds"/>
    <property type="evidence" value="ECO:0007669"/>
    <property type="project" value="UniProtKB-ARBA"/>
</dbReference>
<dbReference type="NCBIfam" id="TIGR01686">
    <property type="entry name" value="FkbH"/>
    <property type="match status" value="1"/>
</dbReference>
<dbReference type="OrthoDB" id="323926at2"/>
<reference evidence="5 6" key="2">
    <citation type="submission" date="2019-01" db="EMBL/GenBank/DDBJ databases">
        <title>Motilimonas pumilus sp. nov., isolated from the gut of sea cucumber (Apostichopus japonicus).</title>
        <authorList>
            <person name="Wang F.-Q."/>
            <person name="Ren L.-H."/>
            <person name="Lin Y.-W."/>
            <person name="Sun G.-H."/>
            <person name="Du Z.-J."/>
            <person name="Zhao J.-X."/>
            <person name="Liu X.-J."/>
            <person name="Liu L.-J."/>
        </authorList>
    </citation>
    <scope>NUCLEOTIDE SEQUENCE [LARGE SCALE GENOMIC DNA]</scope>
    <source>
        <strain evidence="5 6">PLHSC7-2</strain>
    </source>
</reference>
<dbReference type="SUPFAM" id="SSF56784">
    <property type="entry name" value="HAD-like"/>
    <property type="match status" value="1"/>
</dbReference>
<dbReference type="InterPro" id="IPR036736">
    <property type="entry name" value="ACP-like_sf"/>
</dbReference>
<feature type="non-terminal residue" evidence="5">
    <location>
        <position position="1"/>
    </location>
</feature>
<dbReference type="InterPro" id="IPR020806">
    <property type="entry name" value="PKS_PP-bd"/>
</dbReference>
<comment type="cofactor">
    <cofactor evidence="1">
        <name>pantetheine 4'-phosphate</name>
        <dbReference type="ChEBI" id="CHEBI:47942"/>
    </cofactor>
</comment>
<evidence type="ECO:0000313" key="6">
    <source>
        <dbReference type="Proteomes" id="UP000283255"/>
    </source>
</evidence>
<dbReference type="SUPFAM" id="SSF56801">
    <property type="entry name" value="Acetyl-CoA synthetase-like"/>
    <property type="match status" value="1"/>
</dbReference>
<dbReference type="InterPro" id="IPR009081">
    <property type="entry name" value="PP-bd_ACP"/>
</dbReference>
<reference evidence="5 6" key="1">
    <citation type="submission" date="2018-09" db="EMBL/GenBank/DDBJ databases">
        <authorList>
            <person name="Wang F."/>
        </authorList>
    </citation>
    <scope>NUCLEOTIDE SEQUENCE [LARGE SCALE GENOMIC DNA]</scope>
    <source>
        <strain evidence="5 6">PLHSC7-2</strain>
    </source>
</reference>
<sequence>SLITDNDDHAPVKSGDTAEQEYIALLRQYLGLSLPDYMIPSVFVLLEQLPLTPNGKIDRKALPEPDMSAQQAEYIAPRSETEKVLCEIWQEVLGVERVGIVDNFFQLGGHSLLAARLISRINQRLNISLPLKTLFLLPSLGCLAQELLNLAPDHGYPKLEKVSKQGPLMLSYSQQRMWLLNQIDNESTQYHMPSALKLSGPLDVKVLNQAFSTIFERHESLRTVFVVNDAGEPHQVVTSVTDFTVNMEDLSMLEPEARELRIVELKSREACAAFDLSGDLMLRPQLVKLAEDEHILLVTMHHIASDGWSIGILIDEFCTLYRAYSQNQVSPLPIQEVQYADYAHWQHNYIEHFKEQALTFWCDELSGAPDEISLPTDYAPEPGGSRNEVGRQVINVRPELLTRFKHLLLTHQSTLFSGLFSSLNLLLHRWCELDDLVIGVVDAGRDHAEIESLIGCFINTLAIRGDLSADESLNDYLCRSCSHLNSVMEHKSLPFNLVVDAVNPARKIDANPLFNVALLLQNYTTSEIQIDNLLVSSQDTSSNEALLDLRFIAEESEDGLTLTCEYRAQLFTESTIRLLLEAYQSVIEQLLDQPQRLAKETVLPARLIEQAKQSRLRHKTLCVAGTFTLEPLLDSFQFWCDSLNLEMGIQLTPFQQVFQQLLDANSELRQNKNGFNLILLSLHDWLGTGDVTEQQANLTDSVGRFCRTIEAIQAQSPLNFVIILCPSSAQVCAEPLLQSIELQQNRLQAQLESLVKVELVLPDTLEQAFQLGDCFDIHSFNSGHVPYTPSYYSALMSTAFRKLSALERKPYKVIVLDCDNTLWQGLCAEEGATGVAVTDEFKYLQRFALDLKTKGFVLCLCSANEAEDAWAVFDQHSEMLLRREHIVGARINWEPKWKNIQSLANELNLGLDSFIFIDDDSLQCAQMKQFCPQVLTLQLPVQMESLPLFFNSVWAFDIKNTSGEQQDRTIQYKQNQQREQLQQATGNRQEFLDSLKLDIDVQTLSEMDYARAQELLQRTNQFNLTGMLVDELTIKAKIKTGELCAVSARLSDKFGSYGLVGLSLFRIKHDTLFIDNAVLSCRAFGRGVEYELLTEVARIAQLHGVENISIPFIRTARNTPALAFLEQLLGKGKVNKKPESQYFFKVEALLGLNYRKVLEKEDIASSATVSKMESQRVISSVSLLSSQHYSQIAELSQNFSLLAKSIELNAQQKRKAVCSGLQSEYVAPRSETEKVLCEIWQEVLGVERVGVTDNFFQLGGDSILLVQVMSNAVKLGLQLTVKQLFERQDIESLAGIVRTEPYVGKGNAVSEVVGKMPVSPILHWLFKRGEDFEQYNAFHWLNVDSRVITLPVLEKAYLALVTQHDILRSQLSLVEGEWVEEIVSTDIFIKANPVLFHDLTHGIVDTELIKLGRAKLCSMKLSNSPIQMHYFQVIGNEAKVLLSYHHRVFDGYSHPILHEDLIHFLKMAISGVEINYPIKSASVKEFAKEMKCFANNKAEQDKDYWLSLPWHKYQSMPKDRPNGKNTVNSSIMLEHSLAEEASACLLNNLSRSTGLSDTAIHLACIAMAYREWSGHSLFVIDIAITVRSLPFIDLDLSRTLGWLLDPVPVVIDLDLLPKDIISAAKSLNKQLKELPNKGVSYGCLRYLSDNDAIKEQMHKLPHAEFLFNYQASWSKTEEGNPVMDADISQYIKVETDKLAFEENRSSALNVYESPDLDRGVAIYAEGIRTANGAYKARFQISGNLHDRETVQPFLNAYVDHLQELVTEVMALA</sequence>